<keyword evidence="8" id="KW-1185">Reference proteome</keyword>
<dbReference type="Pfam" id="PF00389">
    <property type="entry name" value="2-Hacid_dh"/>
    <property type="match status" value="1"/>
</dbReference>
<dbReference type="EMBL" id="BAQP01000025">
    <property type="protein sequence ID" value="GBQ20738.1"/>
    <property type="molecule type" value="Genomic_DNA"/>
</dbReference>
<organism evidence="7 8">
    <name type="scientific">Gluconacetobacter sacchari DSM 12717</name>
    <dbReference type="NCBI Taxonomy" id="1307940"/>
    <lineage>
        <taxon>Bacteria</taxon>
        <taxon>Pseudomonadati</taxon>
        <taxon>Pseudomonadota</taxon>
        <taxon>Alphaproteobacteria</taxon>
        <taxon>Acetobacterales</taxon>
        <taxon>Acetobacteraceae</taxon>
        <taxon>Gluconacetobacter</taxon>
    </lineage>
</organism>
<dbReference type="PANTHER" id="PTHR42789:SF1">
    <property type="entry name" value="D-ISOMER SPECIFIC 2-HYDROXYACID DEHYDROGENASE FAMILY PROTEIN (AFU_ORTHOLOGUE AFUA_6G10090)"/>
    <property type="match status" value="1"/>
</dbReference>
<accession>A0ABQ0P3H4</accession>
<reference evidence="7" key="1">
    <citation type="submission" date="2013-04" db="EMBL/GenBank/DDBJ databases">
        <title>The genome sequencing project of 58 acetic acid bacteria.</title>
        <authorList>
            <person name="Okamoto-Kainuma A."/>
            <person name="Ishikawa M."/>
            <person name="Umino S."/>
            <person name="Koizumi Y."/>
            <person name="Shiwa Y."/>
            <person name="Yoshikawa H."/>
            <person name="Matsutani M."/>
            <person name="Matsushita K."/>
        </authorList>
    </citation>
    <scope>NUCLEOTIDE SEQUENCE</scope>
    <source>
        <strain evidence="7">DSM 12717</strain>
    </source>
</reference>
<evidence type="ECO:0000313" key="7">
    <source>
        <dbReference type="EMBL" id="GBQ20738.1"/>
    </source>
</evidence>
<evidence type="ECO:0000256" key="2">
    <source>
        <dbReference type="ARBA" id="ARBA00023002"/>
    </source>
</evidence>
<dbReference type="SUPFAM" id="SSF51735">
    <property type="entry name" value="NAD(P)-binding Rossmann-fold domains"/>
    <property type="match status" value="1"/>
</dbReference>
<keyword evidence="3" id="KW-0520">NAD</keyword>
<evidence type="ECO:0000313" key="8">
    <source>
        <dbReference type="Proteomes" id="UP001060895"/>
    </source>
</evidence>
<feature type="domain" description="D-isomer specific 2-hydroxyacid dehydrogenase catalytic" evidence="5">
    <location>
        <begin position="31"/>
        <end position="324"/>
    </location>
</feature>
<dbReference type="CDD" id="cd12169">
    <property type="entry name" value="PGDH_like_1"/>
    <property type="match status" value="1"/>
</dbReference>
<evidence type="ECO:0000256" key="3">
    <source>
        <dbReference type="ARBA" id="ARBA00023027"/>
    </source>
</evidence>
<evidence type="ECO:0000256" key="4">
    <source>
        <dbReference type="RuleBase" id="RU003719"/>
    </source>
</evidence>
<gene>
    <name evidence="7" type="ORF">AA12717_0662</name>
</gene>
<keyword evidence="2 4" id="KW-0560">Oxidoreductase</keyword>
<evidence type="ECO:0000259" key="5">
    <source>
        <dbReference type="Pfam" id="PF00389"/>
    </source>
</evidence>
<protein>
    <submittedName>
        <fullName evidence="7">Phosphoglycerate dehydrogenase</fullName>
    </submittedName>
</protein>
<sequence length="334" mass="35748">MWRRTGSGIVKQCVILDDYQDVALACADWSALRDQVAIRTLNAHIDDEAALAAALRSADIVVAMRERTPFPATLFAALPRLRLLVTSGMRNAAIDLGAARAHGVTVCGTASSLTPPVELTWALILGLARQIVPENRALREGGPWQGGLGRDLAEHRLGLLGVGRIGSAVAQVARAFGMRVSGWSPNLTPERAAAAGVALARSREALFAESDIVSIHLVLAPGTRHLVGAAELARMKPDAFLINTSRAAIVDEAALIAALEQGRLAGAGLDVFAREPLPTDHPYRRLPNVLATPHLGYVTRDNYRTYFTETVEDIRAWLAGAPVRQLTPVPPSRP</sequence>
<dbReference type="Pfam" id="PF02826">
    <property type="entry name" value="2-Hacid_dh_C"/>
    <property type="match status" value="1"/>
</dbReference>
<dbReference type="InterPro" id="IPR036291">
    <property type="entry name" value="NAD(P)-bd_dom_sf"/>
</dbReference>
<dbReference type="SUPFAM" id="SSF52283">
    <property type="entry name" value="Formate/glycerate dehydrogenase catalytic domain-like"/>
    <property type="match status" value="1"/>
</dbReference>
<comment type="similarity">
    <text evidence="1 4">Belongs to the D-isomer specific 2-hydroxyacid dehydrogenase family.</text>
</comment>
<dbReference type="InterPro" id="IPR006139">
    <property type="entry name" value="D-isomer_2_OHA_DH_cat_dom"/>
</dbReference>
<dbReference type="InterPro" id="IPR050857">
    <property type="entry name" value="D-2-hydroxyacid_DH"/>
</dbReference>
<dbReference type="Proteomes" id="UP001060895">
    <property type="component" value="Unassembled WGS sequence"/>
</dbReference>
<feature type="domain" description="D-isomer specific 2-hydroxyacid dehydrogenase NAD-binding" evidence="6">
    <location>
        <begin position="122"/>
        <end position="296"/>
    </location>
</feature>
<evidence type="ECO:0000256" key="1">
    <source>
        <dbReference type="ARBA" id="ARBA00005854"/>
    </source>
</evidence>
<name>A0ABQ0P3H4_9PROT</name>
<evidence type="ECO:0000259" key="6">
    <source>
        <dbReference type="Pfam" id="PF02826"/>
    </source>
</evidence>
<proteinExistence type="inferred from homology"/>
<dbReference type="PANTHER" id="PTHR42789">
    <property type="entry name" value="D-ISOMER SPECIFIC 2-HYDROXYACID DEHYDROGENASE FAMILY PROTEIN (AFU_ORTHOLOGUE AFUA_6G10090)"/>
    <property type="match status" value="1"/>
</dbReference>
<dbReference type="InterPro" id="IPR006140">
    <property type="entry name" value="D-isomer_DH_NAD-bd"/>
</dbReference>
<comment type="caution">
    <text evidence="7">The sequence shown here is derived from an EMBL/GenBank/DDBJ whole genome shotgun (WGS) entry which is preliminary data.</text>
</comment>
<dbReference type="Gene3D" id="3.40.50.720">
    <property type="entry name" value="NAD(P)-binding Rossmann-like Domain"/>
    <property type="match status" value="2"/>
</dbReference>